<dbReference type="GO" id="GO:1990904">
    <property type="term" value="C:ribonucleoprotein complex"/>
    <property type="evidence" value="ECO:0007669"/>
    <property type="project" value="UniProtKB-KW"/>
</dbReference>
<accession>A0A1J4UAC4</accession>
<dbReference type="Gene3D" id="1.20.58.110">
    <property type="entry name" value="Ribosomal protein S20"/>
    <property type="match status" value="1"/>
</dbReference>
<organism evidence="7 8">
    <name type="scientific">Candidatus Magasanikbacteria bacterium CG1_02_32_51</name>
    <dbReference type="NCBI Taxonomy" id="1805238"/>
    <lineage>
        <taxon>Bacteria</taxon>
        <taxon>Candidatus Magasanikiibacteriota</taxon>
    </lineage>
</organism>
<evidence type="ECO:0000256" key="1">
    <source>
        <dbReference type="ARBA" id="ARBA00022730"/>
    </source>
</evidence>
<comment type="function">
    <text evidence="6">Binds directly to 16S ribosomal RNA.</text>
</comment>
<evidence type="ECO:0000256" key="6">
    <source>
        <dbReference type="HAMAP-Rule" id="MF_00500"/>
    </source>
</evidence>
<proteinExistence type="inferred from homology"/>
<evidence type="ECO:0000256" key="4">
    <source>
        <dbReference type="ARBA" id="ARBA00023274"/>
    </source>
</evidence>
<dbReference type="HAMAP" id="MF_00500">
    <property type="entry name" value="Ribosomal_bS20"/>
    <property type="match status" value="1"/>
</dbReference>
<evidence type="ECO:0000256" key="2">
    <source>
        <dbReference type="ARBA" id="ARBA00022884"/>
    </source>
</evidence>
<sequence length="103" mass="11522">MPILQNAKKALRQAKKREAANKIVKKVYKDALKSARKAVATGEKDLTEKIRLAQKTLGKAVKKGILKKNAASRYLSRLSKKVATPKIENKTIKEKIIKKVAKK</sequence>
<comment type="similarity">
    <text evidence="6">Belongs to the bacterial ribosomal protein bS20 family.</text>
</comment>
<keyword evidence="2 6" id="KW-0694">RNA-binding</keyword>
<protein>
    <recommendedName>
        <fullName evidence="5 6">Small ribosomal subunit protein bS20</fullName>
    </recommendedName>
</protein>
<reference evidence="7 8" key="1">
    <citation type="journal article" date="2016" name="Environ. Microbiol.">
        <title>Genomic resolution of a cold subsurface aquifer community provides metabolic insights for novel microbes adapted to high CO concentrations.</title>
        <authorList>
            <person name="Probst A.J."/>
            <person name="Castelle C.J."/>
            <person name="Singh A."/>
            <person name="Brown C.T."/>
            <person name="Anantharaman K."/>
            <person name="Sharon I."/>
            <person name="Hug L.A."/>
            <person name="Burstein D."/>
            <person name="Emerson J.B."/>
            <person name="Thomas B.C."/>
            <person name="Banfield J.F."/>
        </authorList>
    </citation>
    <scope>NUCLEOTIDE SEQUENCE [LARGE SCALE GENOMIC DNA]</scope>
    <source>
        <strain evidence="7">CG1_02_32_51</strain>
    </source>
</reference>
<dbReference type="EMBL" id="MNVC01000017">
    <property type="protein sequence ID" value="OIO19717.1"/>
    <property type="molecule type" value="Genomic_DNA"/>
</dbReference>
<dbReference type="GO" id="GO:0019843">
    <property type="term" value="F:rRNA binding"/>
    <property type="evidence" value="ECO:0007669"/>
    <property type="project" value="UniProtKB-UniRule"/>
</dbReference>
<dbReference type="InterPro" id="IPR036510">
    <property type="entry name" value="Ribosomal_bS20_sf"/>
</dbReference>
<dbReference type="Proteomes" id="UP000181941">
    <property type="component" value="Unassembled WGS sequence"/>
</dbReference>
<dbReference type="InterPro" id="IPR002583">
    <property type="entry name" value="Ribosomal_bS20"/>
</dbReference>
<keyword evidence="3 6" id="KW-0689">Ribosomal protein</keyword>
<keyword evidence="1 6" id="KW-0699">rRNA-binding</keyword>
<dbReference type="NCBIfam" id="TIGR00029">
    <property type="entry name" value="S20"/>
    <property type="match status" value="1"/>
</dbReference>
<dbReference type="GO" id="GO:0006412">
    <property type="term" value="P:translation"/>
    <property type="evidence" value="ECO:0007669"/>
    <property type="project" value="UniProtKB-UniRule"/>
</dbReference>
<evidence type="ECO:0000256" key="3">
    <source>
        <dbReference type="ARBA" id="ARBA00022980"/>
    </source>
</evidence>
<name>A0A1J4UAC4_9BACT</name>
<dbReference type="STRING" id="1805238.AUJ23_01565"/>
<keyword evidence="4 6" id="KW-0687">Ribonucleoprotein</keyword>
<evidence type="ECO:0000313" key="8">
    <source>
        <dbReference type="Proteomes" id="UP000181941"/>
    </source>
</evidence>
<evidence type="ECO:0000313" key="7">
    <source>
        <dbReference type="EMBL" id="OIO19717.1"/>
    </source>
</evidence>
<dbReference type="AlphaFoldDB" id="A0A1J4UAC4"/>
<evidence type="ECO:0000256" key="5">
    <source>
        <dbReference type="ARBA" id="ARBA00035136"/>
    </source>
</evidence>
<gene>
    <name evidence="6" type="primary">rpsT</name>
    <name evidence="7" type="ORF">AUJ23_01565</name>
</gene>
<dbReference type="SUPFAM" id="SSF46992">
    <property type="entry name" value="Ribosomal protein S20"/>
    <property type="match status" value="1"/>
</dbReference>
<comment type="caution">
    <text evidence="7">The sequence shown here is derived from an EMBL/GenBank/DDBJ whole genome shotgun (WGS) entry which is preliminary data.</text>
</comment>
<dbReference type="Pfam" id="PF01649">
    <property type="entry name" value="Ribosomal_S20p"/>
    <property type="match status" value="1"/>
</dbReference>
<dbReference type="GO" id="GO:0003735">
    <property type="term" value="F:structural constituent of ribosome"/>
    <property type="evidence" value="ECO:0007669"/>
    <property type="project" value="InterPro"/>
</dbReference>
<dbReference type="GO" id="GO:0005840">
    <property type="term" value="C:ribosome"/>
    <property type="evidence" value="ECO:0007669"/>
    <property type="project" value="UniProtKB-KW"/>
</dbReference>